<sequence length="340" mass="37435">MPSLKKSLFIFCTMLLQCCLVDYSFAQMPGSNHIAPTGTLADAGGHKLHLNIQGNGSPCVIFENGSGDFSFIWSLVQPAIAEITKTVSYDRAGYAWSEPGPTPRTSKQICFELHTALINAGIHPPYILVGQSFGGFLVRNFARYYPKEVAGMVLVEAIQEDQKIFMGSDKPMRIRDFAKGRVAPATQTFFTAPPDTSTATVTLNTEIDPLFNKFPDSIQKMQVWAQSQPHFIPTVQAEMDWSPEDVADMYTHTGQPDYMLGNMPLIVLTRGKGGFDGRADSLQLEKERLESQEALTHLSANSKHIIDMNSGHNIHVEDPAAVIAAIQEVFMAVTKHTALN</sequence>
<evidence type="ECO:0000256" key="1">
    <source>
        <dbReference type="SAM" id="SignalP"/>
    </source>
</evidence>
<feature type="chain" id="PRO_5022704713" evidence="1">
    <location>
        <begin position="27"/>
        <end position="340"/>
    </location>
</feature>
<dbReference type="InterPro" id="IPR029058">
    <property type="entry name" value="AB_hydrolase_fold"/>
</dbReference>
<dbReference type="GO" id="GO:0016020">
    <property type="term" value="C:membrane"/>
    <property type="evidence" value="ECO:0007669"/>
    <property type="project" value="TreeGrafter"/>
</dbReference>
<name>A0A5B8VIC6_9BACT</name>
<dbReference type="SUPFAM" id="SSF53474">
    <property type="entry name" value="alpha/beta-Hydrolases"/>
    <property type="match status" value="1"/>
</dbReference>
<feature type="signal peptide" evidence="1">
    <location>
        <begin position="1"/>
        <end position="26"/>
    </location>
</feature>
<gene>
    <name evidence="3" type="ORF">FRZ67_23050</name>
</gene>
<dbReference type="InterPro" id="IPR050266">
    <property type="entry name" value="AB_hydrolase_sf"/>
</dbReference>
<dbReference type="Gene3D" id="3.40.50.1820">
    <property type="entry name" value="alpha/beta hydrolase"/>
    <property type="match status" value="1"/>
</dbReference>
<dbReference type="KEGG" id="pgin:FRZ67_23050"/>
<reference evidence="3 4" key="1">
    <citation type="journal article" date="2016" name="Int. J. Syst. Evol. Microbiol.">
        <title>Panacibacter ginsenosidivorans gen. nov., sp. nov., with ginsenoside converting activity isolated from soil of a ginseng field.</title>
        <authorList>
            <person name="Siddiqi M.Z."/>
            <person name="Muhammad Shafi S."/>
            <person name="Choi K.D."/>
            <person name="Im W.T."/>
        </authorList>
    </citation>
    <scope>NUCLEOTIDE SEQUENCE [LARGE SCALE GENOMIC DNA]</scope>
    <source>
        <strain evidence="3 4">Gsoil1550</strain>
    </source>
</reference>
<evidence type="ECO:0000313" key="4">
    <source>
        <dbReference type="Proteomes" id="UP000321533"/>
    </source>
</evidence>
<accession>A0A5B8VIC6</accession>
<evidence type="ECO:0000259" key="2">
    <source>
        <dbReference type="Pfam" id="PF12697"/>
    </source>
</evidence>
<dbReference type="AlphaFoldDB" id="A0A5B8VIC6"/>
<dbReference type="PANTHER" id="PTHR43798">
    <property type="entry name" value="MONOACYLGLYCEROL LIPASE"/>
    <property type="match status" value="1"/>
</dbReference>
<dbReference type="Proteomes" id="UP000321533">
    <property type="component" value="Chromosome"/>
</dbReference>
<dbReference type="InterPro" id="IPR000073">
    <property type="entry name" value="AB_hydrolase_1"/>
</dbReference>
<dbReference type="PANTHER" id="PTHR43798:SF33">
    <property type="entry name" value="HYDROLASE, PUTATIVE (AFU_ORTHOLOGUE AFUA_2G14860)-RELATED"/>
    <property type="match status" value="1"/>
</dbReference>
<dbReference type="GO" id="GO:0047372">
    <property type="term" value="F:monoacylglycerol lipase activity"/>
    <property type="evidence" value="ECO:0007669"/>
    <property type="project" value="TreeGrafter"/>
</dbReference>
<dbReference type="Pfam" id="PF12697">
    <property type="entry name" value="Abhydrolase_6"/>
    <property type="match status" value="1"/>
</dbReference>
<keyword evidence="3" id="KW-0378">Hydrolase</keyword>
<keyword evidence="1" id="KW-0732">Signal</keyword>
<evidence type="ECO:0000313" key="3">
    <source>
        <dbReference type="EMBL" id="QEC70038.1"/>
    </source>
</evidence>
<organism evidence="3 4">
    <name type="scientific">Panacibacter ginsenosidivorans</name>
    <dbReference type="NCBI Taxonomy" id="1813871"/>
    <lineage>
        <taxon>Bacteria</taxon>
        <taxon>Pseudomonadati</taxon>
        <taxon>Bacteroidota</taxon>
        <taxon>Chitinophagia</taxon>
        <taxon>Chitinophagales</taxon>
        <taxon>Chitinophagaceae</taxon>
        <taxon>Panacibacter</taxon>
    </lineage>
</organism>
<dbReference type="GO" id="GO:0046464">
    <property type="term" value="P:acylglycerol catabolic process"/>
    <property type="evidence" value="ECO:0007669"/>
    <property type="project" value="TreeGrafter"/>
</dbReference>
<protein>
    <submittedName>
        <fullName evidence="3">Alpha/beta hydrolase</fullName>
    </submittedName>
</protein>
<keyword evidence="4" id="KW-1185">Reference proteome</keyword>
<feature type="domain" description="AB hydrolase-1" evidence="2">
    <location>
        <begin position="60"/>
        <end position="325"/>
    </location>
</feature>
<dbReference type="EMBL" id="CP042435">
    <property type="protein sequence ID" value="QEC70038.1"/>
    <property type="molecule type" value="Genomic_DNA"/>
</dbReference>
<proteinExistence type="predicted"/>